<dbReference type="EMBL" id="AP002953">
    <property type="protein sequence ID" value="BAD44975.1"/>
    <property type="molecule type" value="Genomic_DNA"/>
</dbReference>
<sequence length="80" mass="9096">MQSAAHHCCRQDHVAPEAHDSEPVRERATAAESMRDRATFVHVVRRPLSSLFRPWCTKGQRWWICKGEGACCRICEGEGC</sequence>
<accession>Q657P3</accession>
<dbReference type="AlphaFoldDB" id="Q657P3"/>
<reference evidence="1" key="1">
    <citation type="journal article" date="2002" name="Nature">
        <title>The genome sequence and structure of rice chromosome 1.</title>
        <authorList>
            <person name="Sasaki T."/>
            <person name="Matsumoto T."/>
            <person name="Yamamoto K."/>
            <person name="Sakata K."/>
            <person name="Baba T."/>
            <person name="Katayose Y."/>
            <person name="Wu J."/>
            <person name="Niimura Y."/>
            <person name="Cheng Z."/>
            <person name="Nagamura Y."/>
            <person name="Antonio B.A."/>
            <person name="Kanamori H."/>
            <person name="Hosokawa S."/>
            <person name="Masukawa M."/>
            <person name="Arikawa K."/>
            <person name="Chiden Y."/>
            <person name="Hayashi M."/>
            <person name="Okamoto M."/>
            <person name="Ando T."/>
            <person name="Aoki H."/>
            <person name="Arita K."/>
            <person name="Hamada M."/>
            <person name="Harada C."/>
            <person name="Hijishita S."/>
            <person name="Honda M."/>
            <person name="Ichikawa Y."/>
            <person name="Idonuma A."/>
            <person name="Iijima M."/>
            <person name="Ikeda M."/>
            <person name="Ikeno M."/>
            <person name="Itoh S."/>
            <person name="Itoh T."/>
            <person name="Itoh Y."/>
            <person name="Itoh Y."/>
            <person name="Iwabuchi A."/>
            <person name="Kamiya K."/>
            <person name="Karasawa W."/>
            <person name="Katagiri S."/>
            <person name="Kikuta A."/>
            <person name="Kobayashi N."/>
            <person name="Kono I."/>
            <person name="Machita K."/>
            <person name="Maehara T."/>
            <person name="Mizuno H."/>
            <person name="Mizubayashi T."/>
            <person name="Mukai Y."/>
            <person name="Nagasaki H."/>
            <person name="Nakashima M."/>
            <person name="Nakama Y."/>
            <person name="Nakamichi Y."/>
            <person name="Nakamura M."/>
            <person name="Namiki N."/>
            <person name="Negishi M."/>
            <person name="Ohta I."/>
            <person name="Ono N."/>
            <person name="Saji S."/>
            <person name="Sakai K."/>
            <person name="Shibata M."/>
            <person name="Shimokawa T."/>
            <person name="Shomura A."/>
            <person name="Song J."/>
            <person name="Takazaki Y."/>
            <person name="Terasawa K."/>
            <person name="Tsuji K."/>
            <person name="Waki K."/>
            <person name="Yamagata H."/>
            <person name="Yamane H."/>
            <person name="Yoshiki S."/>
            <person name="Yoshihara R."/>
            <person name="Yukawa K."/>
            <person name="Zhong H."/>
            <person name="Iwama H."/>
            <person name="Endo T."/>
            <person name="Ito H."/>
            <person name="Hahn J.H."/>
            <person name="Kim H.I."/>
            <person name="Eun M.Y."/>
            <person name="Yano M."/>
            <person name="Jiang J."/>
            <person name="Gojobori T."/>
        </authorList>
    </citation>
    <scope>NUCLEOTIDE SEQUENCE [LARGE SCALE GENOMIC DNA]</scope>
</reference>
<protein>
    <submittedName>
        <fullName evidence="1">Uncharacterized protein</fullName>
    </submittedName>
</protein>
<evidence type="ECO:0000313" key="1">
    <source>
        <dbReference type="EMBL" id="BAD44975.1"/>
    </source>
</evidence>
<name>Q657P3_ORYSJ</name>
<gene>
    <name evidence="1" type="primary">P0426D06.15</name>
</gene>
<proteinExistence type="predicted"/>
<organism evidence="1">
    <name type="scientific">Oryza sativa subsp. japonica</name>
    <name type="common">Rice</name>
    <dbReference type="NCBI Taxonomy" id="39947"/>
    <lineage>
        <taxon>Eukaryota</taxon>
        <taxon>Viridiplantae</taxon>
        <taxon>Streptophyta</taxon>
        <taxon>Embryophyta</taxon>
        <taxon>Tracheophyta</taxon>
        <taxon>Spermatophyta</taxon>
        <taxon>Magnoliopsida</taxon>
        <taxon>Liliopsida</taxon>
        <taxon>Poales</taxon>
        <taxon>Poaceae</taxon>
        <taxon>BOP clade</taxon>
        <taxon>Oryzoideae</taxon>
        <taxon>Oryzeae</taxon>
        <taxon>Oryzinae</taxon>
        <taxon>Oryza</taxon>
        <taxon>Oryza sativa</taxon>
    </lineage>
</organism>
<dbReference type="Proteomes" id="UP000817658">
    <property type="component" value="Chromosome 1"/>
</dbReference>